<accession>A0A4Q7YKJ5</accession>
<feature type="domain" description="Amidase" evidence="1">
    <location>
        <begin position="27"/>
        <end position="438"/>
    </location>
</feature>
<dbReference type="Pfam" id="PF21986">
    <property type="entry name" value="AH_C"/>
    <property type="match status" value="1"/>
</dbReference>
<dbReference type="InterPro" id="IPR000120">
    <property type="entry name" value="Amidase"/>
</dbReference>
<dbReference type="InterPro" id="IPR036928">
    <property type="entry name" value="AS_sf"/>
</dbReference>
<dbReference type="EMBL" id="SHKX01000014">
    <property type="protein sequence ID" value="RZU38182.1"/>
    <property type="molecule type" value="Genomic_DNA"/>
</dbReference>
<keyword evidence="3" id="KW-0378">Hydrolase</keyword>
<feature type="domain" description="Allophanate hydrolase C-terminal" evidence="2">
    <location>
        <begin position="477"/>
        <end position="599"/>
    </location>
</feature>
<protein>
    <submittedName>
        <fullName evidence="3">Allophanate hydrolase</fullName>
    </submittedName>
</protein>
<evidence type="ECO:0000313" key="3">
    <source>
        <dbReference type="EMBL" id="RZU38182.1"/>
    </source>
</evidence>
<organism evidence="3 4">
    <name type="scientific">Fluviicoccus keumensis</name>
    <dbReference type="NCBI Taxonomy" id="1435465"/>
    <lineage>
        <taxon>Bacteria</taxon>
        <taxon>Pseudomonadati</taxon>
        <taxon>Pseudomonadota</taxon>
        <taxon>Gammaproteobacteria</taxon>
        <taxon>Moraxellales</taxon>
        <taxon>Moraxellaceae</taxon>
        <taxon>Fluviicoccus</taxon>
    </lineage>
</organism>
<sequence>MTVNTTAWTLADWQAAYRQGQTPHALLTALLARLSAADPAWISLPDPAGLERALTALAERLAAVDGNLDRLPLYGIPFAVKDNLDATPLPTTCACPSFAYIPEYSAVVVEKLVAAGAVVVGKTNLDQFATGLVGTRSPYGEVPNAFDPAYISGGSSSGSASVVARGLVPFALGTDTAGSGRVPAGFNNIVGLKPTKGWLSTTGLVPACRTLDCVSVFALDIDDAETVARIAGGFDADDPYSRPEPATPDTLPERIVLGIPADPEWHGDALAAAVWEGALADWQNLGVELRAIDFGPLFAVAALLYDGPWVAERYVALEALMDQPPVDLHPVVREIVLRAQGQTAADAFKGEYRRAALARAAQALLNGLDGLLVPTTPTIYRTEAVLADPVTLNSRLGRYTNFVNLLDMCALALPAGFRADGLPAGITLIGRAWQDGLLADLGRRWQLARPWTAGATGRALPLPSNRTETAPMTETLTVAVVGAHLTGMPLNSQLTERGATLLESTVTAPAYQLYALANTTPPKPGLKRVTEGGASIIVELWSMPVEHFGSFVALIPSPLGIGTLELADGRLVKGFICEPWALDDAVDITSFGGWRAYMASRV</sequence>
<evidence type="ECO:0000259" key="1">
    <source>
        <dbReference type="Pfam" id="PF01425"/>
    </source>
</evidence>
<dbReference type="Gene3D" id="3.10.490.10">
    <property type="entry name" value="Gamma-glutamyl cyclotransferase-like"/>
    <property type="match status" value="1"/>
</dbReference>
<dbReference type="RefSeq" id="WP_130414798.1">
    <property type="nucleotide sequence ID" value="NZ_SHKX01000014.1"/>
</dbReference>
<dbReference type="PANTHER" id="PTHR11895:SF169">
    <property type="entry name" value="GLUTAMYL-TRNA(GLN) AMIDOTRANSFERASE"/>
    <property type="match status" value="1"/>
</dbReference>
<dbReference type="Gene3D" id="3.90.1300.10">
    <property type="entry name" value="Amidase signature (AS) domain"/>
    <property type="match status" value="1"/>
</dbReference>
<reference evidence="3 4" key="1">
    <citation type="submission" date="2019-02" db="EMBL/GenBank/DDBJ databases">
        <title>Genomic Encyclopedia of Type Strains, Phase IV (KMG-IV): sequencing the most valuable type-strain genomes for metagenomic binning, comparative biology and taxonomic classification.</title>
        <authorList>
            <person name="Goeker M."/>
        </authorList>
    </citation>
    <scope>NUCLEOTIDE SEQUENCE [LARGE SCALE GENOMIC DNA]</scope>
    <source>
        <strain evidence="3 4">DSM 105135</strain>
    </source>
</reference>
<evidence type="ECO:0000259" key="2">
    <source>
        <dbReference type="Pfam" id="PF21986"/>
    </source>
</evidence>
<dbReference type="AlphaFoldDB" id="A0A4Q7YKJ5"/>
<proteinExistence type="predicted"/>
<dbReference type="InterPro" id="IPR023631">
    <property type="entry name" value="Amidase_dom"/>
</dbReference>
<keyword evidence="4" id="KW-1185">Reference proteome</keyword>
<dbReference type="OrthoDB" id="8872210at2"/>
<dbReference type="InterPro" id="IPR053844">
    <property type="entry name" value="AH_C"/>
</dbReference>
<dbReference type="GO" id="GO:0016787">
    <property type="term" value="F:hydrolase activity"/>
    <property type="evidence" value="ECO:0007669"/>
    <property type="project" value="UniProtKB-KW"/>
</dbReference>
<dbReference type="NCBIfam" id="NF006043">
    <property type="entry name" value="PRK08186.1"/>
    <property type="match status" value="1"/>
</dbReference>
<dbReference type="Pfam" id="PF01425">
    <property type="entry name" value="Amidase"/>
    <property type="match status" value="1"/>
</dbReference>
<dbReference type="SUPFAM" id="SSF75304">
    <property type="entry name" value="Amidase signature (AS) enzymes"/>
    <property type="match status" value="1"/>
</dbReference>
<name>A0A4Q7YKJ5_9GAMM</name>
<dbReference type="PANTHER" id="PTHR11895">
    <property type="entry name" value="TRANSAMIDASE"/>
    <property type="match status" value="1"/>
</dbReference>
<dbReference type="InterPro" id="IPR014085">
    <property type="entry name" value="Allophanate_hydrolase"/>
</dbReference>
<dbReference type="Gene3D" id="1.20.58.1700">
    <property type="match status" value="1"/>
</dbReference>
<evidence type="ECO:0000313" key="4">
    <source>
        <dbReference type="Proteomes" id="UP000292423"/>
    </source>
</evidence>
<gene>
    <name evidence="3" type="ORF">EV700_2760</name>
</gene>
<dbReference type="NCBIfam" id="TIGR02713">
    <property type="entry name" value="allophanate_hyd"/>
    <property type="match status" value="1"/>
</dbReference>
<dbReference type="Proteomes" id="UP000292423">
    <property type="component" value="Unassembled WGS sequence"/>
</dbReference>
<comment type="caution">
    <text evidence="3">The sequence shown here is derived from an EMBL/GenBank/DDBJ whole genome shotgun (WGS) entry which is preliminary data.</text>
</comment>